<evidence type="ECO:0000256" key="5">
    <source>
        <dbReference type="ARBA" id="ARBA00023136"/>
    </source>
</evidence>
<organism evidence="8 9">
    <name type="scientific">Stichopus japonicus</name>
    <name type="common">Sea cucumber</name>
    <dbReference type="NCBI Taxonomy" id="307972"/>
    <lineage>
        <taxon>Eukaryota</taxon>
        <taxon>Metazoa</taxon>
        <taxon>Echinodermata</taxon>
        <taxon>Eleutherozoa</taxon>
        <taxon>Echinozoa</taxon>
        <taxon>Holothuroidea</taxon>
        <taxon>Aspidochirotacea</taxon>
        <taxon>Aspidochirotida</taxon>
        <taxon>Stichopodidae</taxon>
        <taxon>Apostichopus</taxon>
    </lineage>
</organism>
<feature type="domain" description="Ion transport" evidence="7">
    <location>
        <begin position="15"/>
        <end position="79"/>
    </location>
</feature>
<dbReference type="Pfam" id="PF00520">
    <property type="entry name" value="Ion_trans"/>
    <property type="match status" value="1"/>
</dbReference>
<dbReference type="Proteomes" id="UP000230750">
    <property type="component" value="Unassembled WGS sequence"/>
</dbReference>
<dbReference type="GO" id="GO:0005886">
    <property type="term" value="C:plasma membrane"/>
    <property type="evidence" value="ECO:0007669"/>
    <property type="project" value="TreeGrafter"/>
</dbReference>
<feature type="transmembrane region" description="Helical" evidence="6">
    <location>
        <begin position="50"/>
        <end position="70"/>
    </location>
</feature>
<gene>
    <name evidence="8" type="ORF">BSL78_21919</name>
</gene>
<dbReference type="OrthoDB" id="533508at2759"/>
<dbReference type="InterPro" id="IPR005821">
    <property type="entry name" value="Ion_trans_dom"/>
</dbReference>
<keyword evidence="5 6" id="KW-0472">Membrane</keyword>
<keyword evidence="8" id="KW-0675">Receptor</keyword>
<comment type="caution">
    <text evidence="8">The sequence shown here is derived from an EMBL/GenBank/DDBJ whole genome shotgun (WGS) entry which is preliminary data.</text>
</comment>
<feature type="transmembrane region" description="Helical" evidence="6">
    <location>
        <begin position="12"/>
        <end position="30"/>
    </location>
</feature>
<evidence type="ECO:0000256" key="2">
    <source>
        <dbReference type="ARBA" id="ARBA00022692"/>
    </source>
</evidence>
<comment type="subcellular location">
    <subcellularLocation>
        <location evidence="1">Membrane</location>
        <topology evidence="1">Multi-pass membrane protein</topology>
    </subcellularLocation>
</comment>
<proteinExistence type="predicted"/>
<evidence type="ECO:0000256" key="4">
    <source>
        <dbReference type="ARBA" id="ARBA00022989"/>
    </source>
</evidence>
<dbReference type="GO" id="GO:0005262">
    <property type="term" value="F:calcium channel activity"/>
    <property type="evidence" value="ECO:0007669"/>
    <property type="project" value="TreeGrafter"/>
</dbReference>
<evidence type="ECO:0000256" key="1">
    <source>
        <dbReference type="ARBA" id="ARBA00004141"/>
    </source>
</evidence>
<keyword evidence="9" id="KW-1185">Reference proteome</keyword>
<reference evidence="8 9" key="1">
    <citation type="journal article" date="2017" name="PLoS Biol.">
        <title>The sea cucumber genome provides insights into morphological evolution and visceral regeneration.</title>
        <authorList>
            <person name="Zhang X."/>
            <person name="Sun L."/>
            <person name="Yuan J."/>
            <person name="Sun Y."/>
            <person name="Gao Y."/>
            <person name="Zhang L."/>
            <person name="Li S."/>
            <person name="Dai H."/>
            <person name="Hamel J.F."/>
            <person name="Liu C."/>
            <person name="Yu Y."/>
            <person name="Liu S."/>
            <person name="Lin W."/>
            <person name="Guo K."/>
            <person name="Jin S."/>
            <person name="Xu P."/>
            <person name="Storey K.B."/>
            <person name="Huan P."/>
            <person name="Zhang T."/>
            <person name="Zhou Y."/>
            <person name="Zhang J."/>
            <person name="Lin C."/>
            <person name="Li X."/>
            <person name="Xing L."/>
            <person name="Huo D."/>
            <person name="Sun M."/>
            <person name="Wang L."/>
            <person name="Mercier A."/>
            <person name="Li F."/>
            <person name="Yang H."/>
            <person name="Xiang J."/>
        </authorList>
    </citation>
    <scope>NUCLEOTIDE SEQUENCE [LARGE SCALE GENOMIC DNA]</scope>
    <source>
        <strain evidence="8">Shaxun</strain>
        <tissue evidence="8">Muscle</tissue>
    </source>
</reference>
<keyword evidence="3" id="KW-0677">Repeat</keyword>
<dbReference type="EMBL" id="MRZV01001039">
    <property type="protein sequence ID" value="PIK41212.1"/>
    <property type="molecule type" value="Genomic_DNA"/>
</dbReference>
<evidence type="ECO:0000256" key="6">
    <source>
        <dbReference type="SAM" id="Phobius"/>
    </source>
</evidence>
<dbReference type="InterPro" id="IPR024862">
    <property type="entry name" value="TRPV"/>
</dbReference>
<evidence type="ECO:0000259" key="7">
    <source>
        <dbReference type="Pfam" id="PF00520"/>
    </source>
</evidence>
<evidence type="ECO:0000313" key="8">
    <source>
        <dbReference type="EMBL" id="PIK41212.1"/>
    </source>
</evidence>
<dbReference type="AlphaFoldDB" id="A0A2G8JZP4"/>
<sequence length="192" mass="21648">MHVIYIGFQGESVMYGGSIISMFVVSLGELEDIYESFDLTRYPSAAKACFWFFMVNAGLLQLNLFIAMMGNTFNSLDSKKYEAFKQWAQIILVLEQDHTNSQRKKIMLGYSTPGWTGPNSRAISLQTQNDDYDDLAIQVSNRRHARYKNMVFVDGSWQEPKATSAKDVSMNVPNRSCTSMSGTIASDYGLLL</sequence>
<accession>A0A2G8JZP4</accession>
<evidence type="ECO:0000256" key="3">
    <source>
        <dbReference type="ARBA" id="ARBA00022737"/>
    </source>
</evidence>
<name>A0A2G8JZP4_STIJA</name>
<protein>
    <submittedName>
        <fullName evidence="8">Putative transient receptor potential cation channel subfamily V member 5</fullName>
    </submittedName>
</protein>
<keyword evidence="4 6" id="KW-1133">Transmembrane helix</keyword>
<evidence type="ECO:0000313" key="9">
    <source>
        <dbReference type="Proteomes" id="UP000230750"/>
    </source>
</evidence>
<dbReference type="PANTHER" id="PTHR10582">
    <property type="entry name" value="TRANSIENT RECEPTOR POTENTIAL ION CHANNEL PROTEIN"/>
    <property type="match status" value="1"/>
</dbReference>
<keyword evidence="2 6" id="KW-0812">Transmembrane</keyword>
<dbReference type="PANTHER" id="PTHR10582:SF28">
    <property type="entry name" value="NANCHUNG, ISOFORM B"/>
    <property type="match status" value="1"/>
</dbReference>
<dbReference type="STRING" id="307972.A0A2G8JZP4"/>
<dbReference type="GO" id="GO:0098703">
    <property type="term" value="P:calcium ion import across plasma membrane"/>
    <property type="evidence" value="ECO:0007669"/>
    <property type="project" value="TreeGrafter"/>
</dbReference>